<dbReference type="EMBL" id="MT732457">
    <property type="protein sequence ID" value="QQV90480.1"/>
    <property type="molecule type" value="Genomic_DNA"/>
</dbReference>
<sequence length="131" mass="14963">MAYEGLDNNKNAEKWTLEEAEKLFNSAYELSKGNKYDFIGEIAKELDTYREIFTYLKDKFSELSGTHKSIMSNLEANCFSHGKMGKINTAMAIVNLKSNYKWTDRSDLTSGDKPIDNKPPTIVFIDTDNED</sequence>
<accession>A0A8E4ZES0</accession>
<keyword evidence="2" id="KW-1185">Reference proteome</keyword>
<reference evidence="1" key="1">
    <citation type="submission" date="2020-07" db="EMBL/GenBank/DDBJ databases">
        <title>Highly diverse flavobacterial phages as mortality factor during North Sea spring blooms.</title>
        <authorList>
            <person name="Bartlau N."/>
            <person name="Wichels A."/>
            <person name="Krohne G."/>
            <person name="Adriaenssens E.M."/>
            <person name="Heins A."/>
            <person name="Fuchs B.M."/>
            <person name="Amann R."/>
            <person name="Moraru C."/>
        </authorList>
    </citation>
    <scope>NUCLEOTIDE SEQUENCE</scope>
</reference>
<name>A0A8E4ZES0_9CAUD</name>
<gene>
    <name evidence="1" type="ORF">Harreka1_73</name>
</gene>
<protein>
    <submittedName>
        <fullName evidence="1">Uncharacterized protein</fullName>
    </submittedName>
</protein>
<evidence type="ECO:0000313" key="1">
    <source>
        <dbReference type="EMBL" id="QQV90480.1"/>
    </source>
</evidence>
<organism evidence="1 2">
    <name type="scientific">Olleya phage Harreka_1</name>
    <dbReference type="NCBI Taxonomy" id="2745673"/>
    <lineage>
        <taxon>Viruses</taxon>
        <taxon>Duplodnaviria</taxon>
        <taxon>Heunggongvirae</taxon>
        <taxon>Uroviricota</taxon>
        <taxon>Caudoviricetes</taxon>
        <taxon>Aggregaviridae</taxon>
        <taxon>Harrekavirus</taxon>
        <taxon>Harrekavirus harreka</taxon>
    </lineage>
</organism>
<dbReference type="Proteomes" id="UP000693706">
    <property type="component" value="Segment"/>
</dbReference>
<evidence type="ECO:0000313" key="2">
    <source>
        <dbReference type="Proteomes" id="UP000693706"/>
    </source>
</evidence>
<proteinExistence type="predicted"/>